<accession>A0ABQ0BZY6</accession>
<reference evidence="1 2" key="1">
    <citation type="submission" date="2024-04" db="EMBL/GenBank/DDBJ databases">
        <title>Defined microbial consortia suppress multidrug-resistant proinflammatory Enterobacteriaceae via ecological control.</title>
        <authorList>
            <person name="Furuichi M."/>
            <person name="Kawaguchi T."/>
            <person name="Pust M."/>
            <person name="Yasuma K."/>
            <person name="Plichta D."/>
            <person name="Hasegawa N."/>
            <person name="Ohya T."/>
            <person name="Bhattarai S."/>
            <person name="Sasajima S."/>
            <person name="Aoto Y."/>
            <person name="Tuganbaev T."/>
            <person name="Yaginuma M."/>
            <person name="Ueda M."/>
            <person name="Okahashi N."/>
            <person name="Amafuji K."/>
            <person name="Kiridooshi Y."/>
            <person name="Sugita K."/>
            <person name="Strazar M."/>
            <person name="Skelly A."/>
            <person name="Suda W."/>
            <person name="Hattori M."/>
            <person name="Nakamoto N."/>
            <person name="Caballero S."/>
            <person name="Norman J."/>
            <person name="Olle B."/>
            <person name="Tanoue T."/>
            <person name="Arita M."/>
            <person name="Bucci V."/>
            <person name="Atarashi K."/>
            <person name="Xavier R."/>
            <person name="Honda K."/>
        </authorList>
    </citation>
    <scope>NUCLEOTIDE SEQUENCE [LARGE SCALE GENOMIC DNA]</scope>
    <source>
        <strain evidence="2">k34-0107-D12</strain>
    </source>
</reference>
<dbReference type="EMBL" id="BAABZQ010000001">
    <property type="protein sequence ID" value="GAA6502089.1"/>
    <property type="molecule type" value="Genomic_DNA"/>
</dbReference>
<comment type="caution">
    <text evidence="1">The sequence shown here is derived from an EMBL/GenBank/DDBJ whole genome shotgun (WGS) entry which is preliminary data.</text>
</comment>
<proteinExistence type="predicted"/>
<gene>
    <name evidence="1" type="ORF">K340107D12_49050</name>
</gene>
<keyword evidence="2" id="KW-1185">Reference proteome</keyword>
<evidence type="ECO:0000313" key="1">
    <source>
        <dbReference type="EMBL" id="GAA6502089.1"/>
    </source>
</evidence>
<protein>
    <submittedName>
        <fullName evidence="1">Uncharacterized protein</fullName>
    </submittedName>
</protein>
<organism evidence="1 2">
    <name type="scientific">Blautia parvula</name>
    <dbReference type="NCBI Taxonomy" id="2877527"/>
    <lineage>
        <taxon>Bacteria</taxon>
        <taxon>Bacillati</taxon>
        <taxon>Bacillota</taxon>
        <taxon>Clostridia</taxon>
        <taxon>Lachnospirales</taxon>
        <taxon>Lachnospiraceae</taxon>
        <taxon>Blautia</taxon>
    </lineage>
</organism>
<evidence type="ECO:0000313" key="2">
    <source>
        <dbReference type="Proteomes" id="UP001600941"/>
    </source>
</evidence>
<name>A0ABQ0BZY6_9FIRM</name>
<dbReference type="Proteomes" id="UP001600941">
    <property type="component" value="Unassembled WGS sequence"/>
</dbReference>
<sequence length="45" mass="5081">MYDGNIEKTIHKTQDGPLLLPPLPFPYTASPLLFRVERPVSGGKW</sequence>